<evidence type="ECO:0000313" key="2">
    <source>
        <dbReference type="Proteomes" id="UP000265520"/>
    </source>
</evidence>
<dbReference type="AlphaFoldDB" id="A0A392P3S1"/>
<protein>
    <submittedName>
        <fullName evidence="1">RNA-directed DNA polymerase (Reverse transcriptase)</fullName>
    </submittedName>
</protein>
<proteinExistence type="predicted"/>
<reference evidence="1 2" key="1">
    <citation type="journal article" date="2018" name="Front. Plant Sci.">
        <title>Red Clover (Trifolium pratense) and Zigzag Clover (T. medium) - A Picture of Genomic Similarities and Differences.</title>
        <authorList>
            <person name="Dluhosova J."/>
            <person name="Istvanek J."/>
            <person name="Nedelnik J."/>
            <person name="Repkova J."/>
        </authorList>
    </citation>
    <scope>NUCLEOTIDE SEQUENCE [LARGE SCALE GENOMIC DNA]</scope>
    <source>
        <strain evidence="2">cv. 10/8</strain>
        <tissue evidence="1">Leaf</tissue>
    </source>
</reference>
<dbReference type="PANTHER" id="PTHR33116">
    <property type="entry name" value="REVERSE TRANSCRIPTASE ZINC-BINDING DOMAIN-CONTAINING PROTEIN-RELATED-RELATED"/>
    <property type="match status" value="1"/>
</dbReference>
<keyword evidence="1" id="KW-0548">Nucleotidyltransferase</keyword>
<sequence>MVVKMGFAEKWMRWMKACIFNSSMSVLINGNPTEDFTVGKGLRQDDTILRGFELVSGLKINFVKSKLYGINVEANFLAAAATYLDCSYDSFPFKFLGIPVGANPRRQATWKPIV</sequence>
<comment type="caution">
    <text evidence="1">The sequence shown here is derived from an EMBL/GenBank/DDBJ whole genome shotgun (WGS) entry which is preliminary data.</text>
</comment>
<accession>A0A392P3S1</accession>
<keyword evidence="1" id="KW-0808">Transferase</keyword>
<dbReference type="PANTHER" id="PTHR33116:SF78">
    <property type="entry name" value="OS12G0587133 PROTEIN"/>
    <property type="match status" value="1"/>
</dbReference>
<dbReference type="EMBL" id="LXQA010058763">
    <property type="protein sequence ID" value="MCI05465.1"/>
    <property type="molecule type" value="Genomic_DNA"/>
</dbReference>
<evidence type="ECO:0000313" key="1">
    <source>
        <dbReference type="EMBL" id="MCI05465.1"/>
    </source>
</evidence>
<organism evidence="1 2">
    <name type="scientific">Trifolium medium</name>
    <dbReference type="NCBI Taxonomy" id="97028"/>
    <lineage>
        <taxon>Eukaryota</taxon>
        <taxon>Viridiplantae</taxon>
        <taxon>Streptophyta</taxon>
        <taxon>Embryophyta</taxon>
        <taxon>Tracheophyta</taxon>
        <taxon>Spermatophyta</taxon>
        <taxon>Magnoliopsida</taxon>
        <taxon>eudicotyledons</taxon>
        <taxon>Gunneridae</taxon>
        <taxon>Pentapetalae</taxon>
        <taxon>rosids</taxon>
        <taxon>fabids</taxon>
        <taxon>Fabales</taxon>
        <taxon>Fabaceae</taxon>
        <taxon>Papilionoideae</taxon>
        <taxon>50 kb inversion clade</taxon>
        <taxon>NPAAA clade</taxon>
        <taxon>Hologalegina</taxon>
        <taxon>IRL clade</taxon>
        <taxon>Trifolieae</taxon>
        <taxon>Trifolium</taxon>
    </lineage>
</organism>
<dbReference type="Proteomes" id="UP000265520">
    <property type="component" value="Unassembled WGS sequence"/>
</dbReference>
<keyword evidence="1" id="KW-0695">RNA-directed DNA polymerase</keyword>
<keyword evidence="2" id="KW-1185">Reference proteome</keyword>
<dbReference type="GO" id="GO:0003964">
    <property type="term" value="F:RNA-directed DNA polymerase activity"/>
    <property type="evidence" value="ECO:0007669"/>
    <property type="project" value="UniProtKB-KW"/>
</dbReference>
<name>A0A392P3S1_9FABA</name>